<dbReference type="AlphaFoldDB" id="A0A1Y6B787"/>
<feature type="transmembrane region" description="Helical" evidence="1">
    <location>
        <begin position="116"/>
        <end position="138"/>
    </location>
</feature>
<dbReference type="STRING" id="560819.SAMN05428998_101663"/>
<reference evidence="2 3" key="1">
    <citation type="submission" date="2017-04" db="EMBL/GenBank/DDBJ databases">
        <authorList>
            <person name="Afonso C.L."/>
            <person name="Miller P.J."/>
            <person name="Scott M.A."/>
            <person name="Spackman E."/>
            <person name="Goraichik I."/>
            <person name="Dimitrov K.M."/>
            <person name="Suarez D.L."/>
            <person name="Swayne D.E."/>
        </authorList>
    </citation>
    <scope>NUCLEOTIDE SEQUENCE [LARGE SCALE GENOMIC DNA]</scope>
    <source>
        <strain evidence="2 3">USBA 355</strain>
    </source>
</reference>
<feature type="transmembrane region" description="Helical" evidence="1">
    <location>
        <begin position="71"/>
        <end position="95"/>
    </location>
</feature>
<feature type="transmembrane region" description="Helical" evidence="1">
    <location>
        <begin position="158"/>
        <end position="180"/>
    </location>
</feature>
<organism evidence="2 3">
    <name type="scientific">Tistlia consotensis USBA 355</name>
    <dbReference type="NCBI Taxonomy" id="560819"/>
    <lineage>
        <taxon>Bacteria</taxon>
        <taxon>Pseudomonadati</taxon>
        <taxon>Pseudomonadota</taxon>
        <taxon>Alphaproteobacteria</taxon>
        <taxon>Rhodospirillales</taxon>
        <taxon>Rhodovibrionaceae</taxon>
        <taxon>Tistlia</taxon>
    </lineage>
</organism>
<sequence>MPELDWQRYLERRALVFVAPLRAIQAVLLLLLLRRAPRLLWVGLPAYLLGVLWLLFRDDLVYLADRPGSVFLWPLLLLAGDLACLWMLVGFATGVSRGLLTGQPIAALPRFDRAELRCALAGLPAVLAAGLVLLVLRLPFANWHPMLFLLGTVAPGPFLGRLLLAGLPVCLLLAVLAPLLPAAAPRCGRSRAAAGRPTWRSPCSASRSSCSRCCWSAGSATA</sequence>
<accession>A0A1Y6B787</accession>
<evidence type="ECO:0000313" key="2">
    <source>
        <dbReference type="EMBL" id="SME94258.1"/>
    </source>
</evidence>
<keyword evidence="1" id="KW-1133">Transmembrane helix</keyword>
<evidence type="ECO:0000256" key="1">
    <source>
        <dbReference type="SAM" id="Phobius"/>
    </source>
</evidence>
<dbReference type="EMBL" id="FWZX01000001">
    <property type="protein sequence ID" value="SME94258.1"/>
    <property type="molecule type" value="Genomic_DNA"/>
</dbReference>
<keyword evidence="1" id="KW-0812">Transmembrane</keyword>
<dbReference type="RefSeq" id="WP_085120979.1">
    <property type="nucleotide sequence ID" value="NZ_FWZX01000001.1"/>
</dbReference>
<name>A0A1Y6B787_9PROT</name>
<feature type="transmembrane region" description="Helical" evidence="1">
    <location>
        <begin position="14"/>
        <end position="32"/>
    </location>
</feature>
<gene>
    <name evidence="2" type="ORF">SAMN05428998_101663</name>
</gene>
<feature type="transmembrane region" description="Helical" evidence="1">
    <location>
        <begin position="39"/>
        <end position="56"/>
    </location>
</feature>
<keyword evidence="1" id="KW-0472">Membrane</keyword>
<keyword evidence="3" id="KW-1185">Reference proteome</keyword>
<protein>
    <submittedName>
        <fullName evidence="2">Uncharacterized protein</fullName>
    </submittedName>
</protein>
<dbReference type="Proteomes" id="UP000192917">
    <property type="component" value="Unassembled WGS sequence"/>
</dbReference>
<evidence type="ECO:0000313" key="3">
    <source>
        <dbReference type="Proteomes" id="UP000192917"/>
    </source>
</evidence>
<proteinExistence type="predicted"/>